<dbReference type="CDD" id="cd00293">
    <property type="entry name" value="USP-like"/>
    <property type="match status" value="1"/>
</dbReference>
<sequence>MAKDEQQLKEYRVQARHYHKILLAIDVDDFTSSQPAFDYGCSLALQEQAEVGITTVVESHDISVFDSLSPAKMDDKRLEAAHILLEYVKKAQAFGLEGVHPLLAEGVPEKAILEEVIPAFKPDLVVVGSEAKKINGKTIGLQAERIAEKAPISVLVVR</sequence>
<keyword evidence="4" id="KW-1185">Reference proteome</keyword>
<evidence type="ECO:0000313" key="3">
    <source>
        <dbReference type="EMBL" id="NVY96410.1"/>
    </source>
</evidence>
<name>A0A850R231_9LACO</name>
<organism evidence="3 4">
    <name type="scientific">Bombilactobacillus apium</name>
    <dbReference type="NCBI Taxonomy" id="2675299"/>
    <lineage>
        <taxon>Bacteria</taxon>
        <taxon>Bacillati</taxon>
        <taxon>Bacillota</taxon>
        <taxon>Bacilli</taxon>
        <taxon>Lactobacillales</taxon>
        <taxon>Lactobacillaceae</taxon>
        <taxon>Bombilactobacillus</taxon>
    </lineage>
</organism>
<dbReference type="PRINTS" id="PR01438">
    <property type="entry name" value="UNVRSLSTRESS"/>
</dbReference>
<dbReference type="RefSeq" id="WP_176942571.1">
    <property type="nucleotide sequence ID" value="NZ_JABZEC010000003.1"/>
</dbReference>
<evidence type="ECO:0000313" key="4">
    <source>
        <dbReference type="Proteomes" id="UP000563523"/>
    </source>
</evidence>
<feature type="domain" description="UspA" evidence="2">
    <location>
        <begin position="18"/>
        <end position="158"/>
    </location>
</feature>
<dbReference type="AlphaFoldDB" id="A0A850R231"/>
<dbReference type="Pfam" id="PF00582">
    <property type="entry name" value="Usp"/>
    <property type="match status" value="1"/>
</dbReference>
<dbReference type="EMBL" id="JABZEC010000003">
    <property type="protein sequence ID" value="NVY96410.1"/>
    <property type="molecule type" value="Genomic_DNA"/>
</dbReference>
<dbReference type="InterPro" id="IPR006015">
    <property type="entry name" value="Universal_stress_UspA"/>
</dbReference>
<proteinExistence type="inferred from homology"/>
<evidence type="ECO:0000259" key="2">
    <source>
        <dbReference type="Pfam" id="PF00582"/>
    </source>
</evidence>
<protein>
    <submittedName>
        <fullName evidence="3">Universal stress protein</fullName>
    </submittedName>
</protein>
<dbReference type="InterPro" id="IPR006016">
    <property type="entry name" value="UspA"/>
</dbReference>
<accession>A0A850R231</accession>
<dbReference type="Proteomes" id="UP000563523">
    <property type="component" value="Unassembled WGS sequence"/>
</dbReference>
<dbReference type="Gene3D" id="3.40.50.620">
    <property type="entry name" value="HUPs"/>
    <property type="match status" value="1"/>
</dbReference>
<dbReference type="InterPro" id="IPR014729">
    <property type="entry name" value="Rossmann-like_a/b/a_fold"/>
</dbReference>
<comment type="caution">
    <text evidence="3">The sequence shown here is derived from an EMBL/GenBank/DDBJ whole genome shotgun (WGS) entry which is preliminary data.</text>
</comment>
<reference evidence="3 4" key="1">
    <citation type="submission" date="2020-06" db="EMBL/GenBank/DDBJ databases">
        <authorList>
            <person name="Kang J."/>
        </authorList>
    </citation>
    <scope>NUCLEOTIDE SEQUENCE [LARGE SCALE GENOMIC DNA]</scope>
    <source>
        <strain evidence="3 4">DCY120</strain>
    </source>
</reference>
<gene>
    <name evidence="3" type="ORF">HU830_04390</name>
</gene>
<dbReference type="SUPFAM" id="SSF52402">
    <property type="entry name" value="Adenine nucleotide alpha hydrolases-like"/>
    <property type="match status" value="1"/>
</dbReference>
<comment type="similarity">
    <text evidence="1">Belongs to the universal stress protein A family.</text>
</comment>
<evidence type="ECO:0000256" key="1">
    <source>
        <dbReference type="ARBA" id="ARBA00008791"/>
    </source>
</evidence>